<gene>
    <name evidence="1" type="ORF">MNBD_DELTA03-320</name>
</gene>
<proteinExistence type="predicted"/>
<evidence type="ECO:0000313" key="1">
    <source>
        <dbReference type="EMBL" id="VAW39751.1"/>
    </source>
</evidence>
<dbReference type="EMBL" id="UOEX01000298">
    <property type="protein sequence ID" value="VAW39751.1"/>
    <property type="molecule type" value="Genomic_DNA"/>
</dbReference>
<sequence>MLRFGVCLLLIKDFVLHLPCQAIKYFLKVIKTIGYLVSPNACLWDCVWGIMPRRGGMPRSRVPRLNWRKRLTNISLVSN</sequence>
<name>A0A3B0VA60_9ZZZZ</name>
<organism evidence="1">
    <name type="scientific">hydrothermal vent metagenome</name>
    <dbReference type="NCBI Taxonomy" id="652676"/>
    <lineage>
        <taxon>unclassified sequences</taxon>
        <taxon>metagenomes</taxon>
        <taxon>ecological metagenomes</taxon>
    </lineage>
</organism>
<accession>A0A3B0VA60</accession>
<dbReference type="AlphaFoldDB" id="A0A3B0VA60"/>
<protein>
    <submittedName>
        <fullName evidence="1">Uncharacterized protein</fullName>
    </submittedName>
</protein>
<reference evidence="1" key="1">
    <citation type="submission" date="2018-06" db="EMBL/GenBank/DDBJ databases">
        <authorList>
            <person name="Zhirakovskaya E."/>
        </authorList>
    </citation>
    <scope>NUCLEOTIDE SEQUENCE</scope>
</reference>